<organism evidence="2 3">
    <name type="scientific">Paramarasmius palmivorus</name>
    <dbReference type="NCBI Taxonomy" id="297713"/>
    <lineage>
        <taxon>Eukaryota</taxon>
        <taxon>Fungi</taxon>
        <taxon>Dikarya</taxon>
        <taxon>Basidiomycota</taxon>
        <taxon>Agaricomycotina</taxon>
        <taxon>Agaricomycetes</taxon>
        <taxon>Agaricomycetidae</taxon>
        <taxon>Agaricales</taxon>
        <taxon>Marasmiineae</taxon>
        <taxon>Marasmiaceae</taxon>
        <taxon>Paramarasmius</taxon>
    </lineage>
</organism>
<dbReference type="EMBL" id="JAYKXP010000092">
    <property type="protein sequence ID" value="KAK7027959.1"/>
    <property type="molecule type" value="Genomic_DNA"/>
</dbReference>
<dbReference type="Gene3D" id="1.20.58.2190">
    <property type="match status" value="1"/>
</dbReference>
<comment type="caution">
    <text evidence="2">The sequence shown here is derived from an EMBL/GenBank/DDBJ whole genome shotgun (WGS) entry which is preliminary data.</text>
</comment>
<evidence type="ECO:0008006" key="4">
    <source>
        <dbReference type="Google" id="ProtNLM"/>
    </source>
</evidence>
<accession>A0AAW0BNP6</accession>
<dbReference type="InterPro" id="IPR036339">
    <property type="entry name" value="PUB-like_dom_sf"/>
</dbReference>
<dbReference type="CDD" id="cd09212">
    <property type="entry name" value="PUB"/>
    <property type="match status" value="1"/>
</dbReference>
<proteinExistence type="predicted"/>
<evidence type="ECO:0000313" key="3">
    <source>
        <dbReference type="Proteomes" id="UP001383192"/>
    </source>
</evidence>
<evidence type="ECO:0000313" key="2">
    <source>
        <dbReference type="EMBL" id="KAK7027959.1"/>
    </source>
</evidence>
<dbReference type="AlphaFoldDB" id="A0AAW0BNP6"/>
<reference evidence="2 3" key="1">
    <citation type="submission" date="2024-01" db="EMBL/GenBank/DDBJ databases">
        <title>A draft genome for a cacao thread blight-causing isolate of Paramarasmius palmivorus.</title>
        <authorList>
            <person name="Baruah I.K."/>
            <person name="Bukari Y."/>
            <person name="Amoako-Attah I."/>
            <person name="Meinhardt L.W."/>
            <person name="Bailey B.A."/>
            <person name="Cohen S.P."/>
        </authorList>
    </citation>
    <scope>NUCLEOTIDE SEQUENCE [LARGE SCALE GENOMIC DNA]</scope>
    <source>
        <strain evidence="2 3">GH-12</strain>
    </source>
</reference>
<gene>
    <name evidence="2" type="ORF">VNI00_015042</name>
</gene>
<dbReference type="Proteomes" id="UP001383192">
    <property type="component" value="Unassembled WGS sequence"/>
</dbReference>
<dbReference type="SUPFAM" id="SSF143503">
    <property type="entry name" value="PUG domain-like"/>
    <property type="match status" value="1"/>
</dbReference>
<protein>
    <recommendedName>
        <fullName evidence="4">PUB domain-containing protein</fullName>
    </recommendedName>
</protein>
<keyword evidence="3" id="KW-1185">Reference proteome</keyword>
<feature type="region of interest" description="Disordered" evidence="1">
    <location>
        <begin position="167"/>
        <end position="251"/>
    </location>
</feature>
<name>A0AAW0BNP6_9AGAR</name>
<feature type="compositionally biased region" description="Basic and acidic residues" evidence="1">
    <location>
        <begin position="167"/>
        <end position="206"/>
    </location>
</feature>
<evidence type="ECO:0000256" key="1">
    <source>
        <dbReference type="SAM" id="MobiDB-lite"/>
    </source>
</evidence>
<sequence>MSRSQTRALLADAALTRQNRLATSNQLDISPSRNLYQDHDHGVFDRLGIRKGIQDILNQHGVGSLKILHRIATNILENIDDPDSKFRMLRRNAPAISAKIVKPSGVLQLVIDMGFRGRRQEDHDEWFIWLPKYTDRLRLYAELLSDAIQEVPFQRALRDEALQIARKREEDEDSVKKERQRFKSDREAVRDRNSREKVQREMRADAVTRAASTGTSTTVPQQTRRTKSASNVHTLDEFTQNFSEASLNSRE</sequence>
<feature type="compositionally biased region" description="Polar residues" evidence="1">
    <location>
        <begin position="210"/>
        <end position="251"/>
    </location>
</feature>